<comment type="caution">
    <text evidence="2">The sequence shown here is derived from an EMBL/GenBank/DDBJ whole genome shotgun (WGS) entry which is preliminary data.</text>
</comment>
<dbReference type="Proteomes" id="UP000268093">
    <property type="component" value="Unassembled WGS sequence"/>
</dbReference>
<dbReference type="AlphaFoldDB" id="A0A433BMZ8"/>
<gene>
    <name evidence="2" type="ORF">BC936DRAFT_138728</name>
</gene>
<dbReference type="PANTHER" id="PTHR48218">
    <property type="entry name" value="F-BOX DOMAIN CONTAINING PROTEIN"/>
    <property type="match status" value="1"/>
</dbReference>
<feature type="non-terminal residue" evidence="2">
    <location>
        <position position="1"/>
    </location>
</feature>
<dbReference type="InterPro" id="IPR036047">
    <property type="entry name" value="F-box-like_dom_sf"/>
</dbReference>
<evidence type="ECO:0000313" key="2">
    <source>
        <dbReference type="EMBL" id="RUP27694.1"/>
    </source>
</evidence>
<dbReference type="PROSITE" id="PS50181">
    <property type="entry name" value="FBOX"/>
    <property type="match status" value="1"/>
</dbReference>
<dbReference type="SUPFAM" id="SSF81383">
    <property type="entry name" value="F-box domain"/>
    <property type="match status" value="1"/>
</dbReference>
<keyword evidence="3" id="KW-1185">Reference proteome</keyword>
<reference evidence="2 3" key="1">
    <citation type="journal article" date="2018" name="New Phytol.">
        <title>Phylogenomics of Endogonaceae and evolution of mycorrhizas within Mucoromycota.</title>
        <authorList>
            <person name="Chang Y."/>
            <person name="Desiro A."/>
            <person name="Na H."/>
            <person name="Sandor L."/>
            <person name="Lipzen A."/>
            <person name="Clum A."/>
            <person name="Barry K."/>
            <person name="Grigoriev I.V."/>
            <person name="Martin F.M."/>
            <person name="Stajich J.E."/>
            <person name="Smith M.E."/>
            <person name="Bonito G."/>
            <person name="Spatafora J.W."/>
        </authorList>
    </citation>
    <scope>NUCLEOTIDE SEQUENCE [LARGE SCALE GENOMIC DNA]</scope>
    <source>
        <strain evidence="2 3">GMNB39</strain>
    </source>
</reference>
<protein>
    <recommendedName>
        <fullName evidence="1">F-box domain-containing protein</fullName>
    </recommendedName>
</protein>
<organism evidence="2 3">
    <name type="scientific">Jimgerdemannia flammicorona</name>
    <dbReference type="NCBI Taxonomy" id="994334"/>
    <lineage>
        <taxon>Eukaryota</taxon>
        <taxon>Fungi</taxon>
        <taxon>Fungi incertae sedis</taxon>
        <taxon>Mucoromycota</taxon>
        <taxon>Mucoromycotina</taxon>
        <taxon>Endogonomycetes</taxon>
        <taxon>Endogonales</taxon>
        <taxon>Endogonaceae</taxon>
        <taxon>Jimgerdemannia</taxon>
    </lineage>
</organism>
<name>A0A433BMZ8_9FUNG</name>
<dbReference type="EMBL" id="RBNI01013637">
    <property type="protein sequence ID" value="RUP27694.1"/>
    <property type="molecule type" value="Genomic_DNA"/>
</dbReference>
<proteinExistence type="predicted"/>
<feature type="domain" description="F-box" evidence="1">
    <location>
        <begin position="47"/>
        <end position="93"/>
    </location>
</feature>
<dbReference type="OrthoDB" id="10257471at2759"/>
<evidence type="ECO:0000313" key="3">
    <source>
        <dbReference type="Proteomes" id="UP000268093"/>
    </source>
</evidence>
<sequence length="306" mass="35261">IPPALPEPRNQEPGKSRPTRLLCCFYSTLDNRPPPPKMAASAPSKPIDFSSYLPAELCYYLFSHFGPNDLATLSLCSHRLRTFASSNIVWAPLCQWRWKGKQGLHEILEVSHKNWWKVEGSWKRAYAVVELESKRTRPHVSDMTESKWSFRFHNHQVPFLGHPEFHADFKYTHPALMNGNFDWRITKSGQIQVAQYPYLIPSRADNWSWRLQNIYVHFASLDNTGFKRALAAFDHVLAVEAGELAESLVDEDRDPAMILVPEYDVKGHTTGLLSHAQRSRGIPAEGMDSDDDEMYMMEEQFAIYFF</sequence>
<dbReference type="Gene3D" id="1.20.1280.50">
    <property type="match status" value="1"/>
</dbReference>
<evidence type="ECO:0000259" key="1">
    <source>
        <dbReference type="PROSITE" id="PS50181"/>
    </source>
</evidence>
<dbReference type="PANTHER" id="PTHR48218:SF3">
    <property type="entry name" value="OS07G0170800 PROTEIN"/>
    <property type="match status" value="1"/>
</dbReference>
<dbReference type="Pfam" id="PF12937">
    <property type="entry name" value="F-box-like"/>
    <property type="match status" value="1"/>
</dbReference>
<dbReference type="InterPro" id="IPR001810">
    <property type="entry name" value="F-box_dom"/>
</dbReference>
<accession>A0A433BMZ8</accession>